<dbReference type="InterPro" id="IPR001057">
    <property type="entry name" value="Glu/AcGlu_kinase"/>
</dbReference>
<dbReference type="SUPFAM" id="SSF53633">
    <property type="entry name" value="Carbamate kinase-like"/>
    <property type="match status" value="1"/>
</dbReference>
<evidence type="ECO:0000256" key="8">
    <source>
        <dbReference type="HAMAP-Rule" id="MF_00456"/>
    </source>
</evidence>
<protein>
    <recommendedName>
        <fullName evidence="8">Glutamate 5-kinase</fullName>
        <ecNumber evidence="8">2.7.2.11</ecNumber>
    </recommendedName>
    <alternativeName>
        <fullName evidence="8">Gamma-glutamyl kinase</fullName>
        <shortName evidence="8">GK</shortName>
    </alternativeName>
</protein>
<dbReference type="FunFam" id="3.40.1160.10:FF:000018">
    <property type="entry name" value="Glutamate 5-kinase"/>
    <property type="match status" value="1"/>
</dbReference>
<dbReference type="PRINTS" id="PR00474">
    <property type="entry name" value="GLU5KINASE"/>
</dbReference>
<dbReference type="InterPro" id="IPR011529">
    <property type="entry name" value="Glu_5kinase"/>
</dbReference>
<keyword evidence="3 8" id="KW-0641">Proline biosynthesis</keyword>
<dbReference type="PROSITE" id="PS50890">
    <property type="entry name" value="PUA"/>
    <property type="match status" value="1"/>
</dbReference>
<evidence type="ECO:0000256" key="4">
    <source>
        <dbReference type="ARBA" id="ARBA00022679"/>
    </source>
</evidence>
<dbReference type="CDD" id="cd21157">
    <property type="entry name" value="PUA_G5K"/>
    <property type="match status" value="1"/>
</dbReference>
<dbReference type="GO" id="GO:0055129">
    <property type="term" value="P:L-proline biosynthetic process"/>
    <property type="evidence" value="ECO:0007669"/>
    <property type="project" value="UniProtKB-UniRule"/>
</dbReference>
<dbReference type="UniPathway" id="UPA00098">
    <property type="reaction ID" value="UER00359"/>
</dbReference>
<dbReference type="NCBIfam" id="TIGR01027">
    <property type="entry name" value="proB"/>
    <property type="match status" value="1"/>
</dbReference>
<keyword evidence="11" id="KW-1185">Reference proteome</keyword>
<reference evidence="10 11" key="1">
    <citation type="submission" date="2019-02" db="EMBL/GenBank/DDBJ databases">
        <title>Deep-cultivation of Planctomycetes and their phenomic and genomic characterization uncovers novel biology.</title>
        <authorList>
            <person name="Wiegand S."/>
            <person name="Jogler M."/>
            <person name="Boedeker C."/>
            <person name="Pinto D."/>
            <person name="Vollmers J."/>
            <person name="Rivas-Marin E."/>
            <person name="Kohn T."/>
            <person name="Peeters S.H."/>
            <person name="Heuer A."/>
            <person name="Rast P."/>
            <person name="Oberbeckmann S."/>
            <person name="Bunk B."/>
            <person name="Jeske O."/>
            <person name="Meyerdierks A."/>
            <person name="Storesund J.E."/>
            <person name="Kallscheuer N."/>
            <person name="Luecker S."/>
            <person name="Lage O.M."/>
            <person name="Pohl T."/>
            <person name="Merkel B.J."/>
            <person name="Hornburger P."/>
            <person name="Mueller R.-W."/>
            <person name="Bruemmer F."/>
            <person name="Labrenz M."/>
            <person name="Spormann A.M."/>
            <person name="Op Den Camp H."/>
            <person name="Overmann J."/>
            <person name="Amann R."/>
            <person name="Jetten M.S.M."/>
            <person name="Mascher T."/>
            <person name="Medema M.H."/>
            <person name="Devos D.P."/>
            <person name="Kaster A.-K."/>
            <person name="Ovreas L."/>
            <person name="Rohde M."/>
            <person name="Galperin M.Y."/>
            <person name="Jogler C."/>
        </authorList>
    </citation>
    <scope>NUCLEOTIDE SEQUENCE [LARGE SCALE GENOMIC DNA]</scope>
    <source>
        <strain evidence="10 11">Pla123a</strain>
    </source>
</reference>
<dbReference type="SUPFAM" id="SSF88697">
    <property type="entry name" value="PUA domain-like"/>
    <property type="match status" value="1"/>
</dbReference>
<dbReference type="PANTHER" id="PTHR43654">
    <property type="entry name" value="GLUTAMATE 5-KINASE"/>
    <property type="match status" value="1"/>
</dbReference>
<dbReference type="Proteomes" id="UP000318478">
    <property type="component" value="Unassembled WGS sequence"/>
</dbReference>
<dbReference type="InterPro" id="IPR036974">
    <property type="entry name" value="PUA_sf"/>
</dbReference>
<keyword evidence="7 8" id="KW-0067">ATP-binding</keyword>
<proteinExistence type="inferred from homology"/>
<dbReference type="GO" id="GO:0005524">
    <property type="term" value="F:ATP binding"/>
    <property type="evidence" value="ECO:0007669"/>
    <property type="project" value="UniProtKB-KW"/>
</dbReference>
<evidence type="ECO:0000256" key="2">
    <source>
        <dbReference type="ARBA" id="ARBA00022605"/>
    </source>
</evidence>
<keyword evidence="1 8" id="KW-0963">Cytoplasm</keyword>
<comment type="caution">
    <text evidence="10">The sequence shown here is derived from an EMBL/GenBank/DDBJ whole genome shotgun (WGS) entry which is preliminary data.</text>
</comment>
<dbReference type="PANTHER" id="PTHR43654:SF1">
    <property type="entry name" value="ISOPENTENYL PHOSPHATE KINASE"/>
    <property type="match status" value="1"/>
</dbReference>
<keyword evidence="5 8" id="KW-0547">Nucleotide-binding</keyword>
<dbReference type="OrthoDB" id="9804434at2"/>
<evidence type="ECO:0000256" key="1">
    <source>
        <dbReference type="ARBA" id="ARBA00022490"/>
    </source>
</evidence>
<dbReference type="InterPro" id="IPR036393">
    <property type="entry name" value="AceGlu_kinase-like_sf"/>
</dbReference>
<dbReference type="HAMAP" id="MF_00456">
    <property type="entry name" value="ProB"/>
    <property type="match status" value="1"/>
</dbReference>
<dbReference type="SMART" id="SM00359">
    <property type="entry name" value="PUA"/>
    <property type="match status" value="1"/>
</dbReference>
<comment type="pathway">
    <text evidence="8">Amino-acid biosynthesis; L-proline biosynthesis; L-glutamate 5-semialdehyde from L-glutamate: step 1/2.</text>
</comment>
<dbReference type="GO" id="GO:0005829">
    <property type="term" value="C:cytosol"/>
    <property type="evidence" value="ECO:0007669"/>
    <property type="project" value="TreeGrafter"/>
</dbReference>
<dbReference type="InterPro" id="IPR041739">
    <property type="entry name" value="G5K_ProB"/>
</dbReference>
<feature type="binding site" evidence="8">
    <location>
        <begin position="180"/>
        <end position="181"/>
    </location>
    <ligand>
        <name>ATP</name>
        <dbReference type="ChEBI" id="CHEBI:30616"/>
    </ligand>
</feature>
<dbReference type="Gene3D" id="3.40.1160.10">
    <property type="entry name" value="Acetylglutamate kinase-like"/>
    <property type="match status" value="2"/>
</dbReference>
<feature type="binding site" evidence="8">
    <location>
        <position position="59"/>
    </location>
    <ligand>
        <name>substrate</name>
    </ligand>
</feature>
<evidence type="ECO:0000313" key="11">
    <source>
        <dbReference type="Proteomes" id="UP000318478"/>
    </source>
</evidence>
<keyword evidence="2 8" id="KW-0028">Amino-acid biosynthesis</keyword>
<comment type="similarity">
    <text evidence="8">Belongs to the glutamate 5-kinase family.</text>
</comment>
<keyword evidence="4 8" id="KW-0808">Transferase</keyword>
<dbReference type="InterPro" id="IPR001048">
    <property type="entry name" value="Asp/Glu/Uridylate_kinase"/>
</dbReference>
<dbReference type="InterPro" id="IPR005715">
    <property type="entry name" value="Glu_5kinase/COase_Synthase"/>
</dbReference>
<name>A0A5C5YCX8_9BACT</name>
<dbReference type="Pfam" id="PF01472">
    <property type="entry name" value="PUA"/>
    <property type="match status" value="1"/>
</dbReference>
<evidence type="ECO:0000259" key="9">
    <source>
        <dbReference type="SMART" id="SM00359"/>
    </source>
</evidence>
<dbReference type="AlphaFoldDB" id="A0A5C5YCX8"/>
<dbReference type="GO" id="GO:0003723">
    <property type="term" value="F:RNA binding"/>
    <property type="evidence" value="ECO:0007669"/>
    <property type="project" value="InterPro"/>
</dbReference>
<feature type="binding site" evidence="8">
    <location>
        <position position="19"/>
    </location>
    <ligand>
        <name>ATP</name>
        <dbReference type="ChEBI" id="CHEBI:30616"/>
    </ligand>
</feature>
<feature type="binding site" evidence="8">
    <location>
        <position position="146"/>
    </location>
    <ligand>
        <name>substrate</name>
    </ligand>
</feature>
<feature type="domain" description="PUA" evidence="9">
    <location>
        <begin position="289"/>
        <end position="363"/>
    </location>
</feature>
<accession>A0A5C5YCX8</accession>
<dbReference type="EMBL" id="SJPO01000011">
    <property type="protein sequence ID" value="TWT72799.1"/>
    <property type="molecule type" value="Genomic_DNA"/>
</dbReference>
<evidence type="ECO:0000256" key="6">
    <source>
        <dbReference type="ARBA" id="ARBA00022777"/>
    </source>
</evidence>
<dbReference type="InterPro" id="IPR002478">
    <property type="entry name" value="PUA"/>
</dbReference>
<dbReference type="CDD" id="cd04242">
    <property type="entry name" value="AAK_G5K_ProB"/>
    <property type="match status" value="1"/>
</dbReference>
<keyword evidence="6 8" id="KW-0418">Kinase</keyword>
<evidence type="ECO:0000256" key="5">
    <source>
        <dbReference type="ARBA" id="ARBA00022741"/>
    </source>
</evidence>
<evidence type="ECO:0000256" key="3">
    <source>
        <dbReference type="ARBA" id="ARBA00022650"/>
    </source>
</evidence>
<organism evidence="10 11">
    <name type="scientific">Posidoniimonas polymericola</name>
    <dbReference type="NCBI Taxonomy" id="2528002"/>
    <lineage>
        <taxon>Bacteria</taxon>
        <taxon>Pseudomonadati</taxon>
        <taxon>Planctomycetota</taxon>
        <taxon>Planctomycetia</taxon>
        <taxon>Pirellulales</taxon>
        <taxon>Lacipirellulaceae</taxon>
        <taxon>Posidoniimonas</taxon>
    </lineage>
</organism>
<feature type="binding site" evidence="8">
    <location>
        <position position="160"/>
    </location>
    <ligand>
        <name>substrate</name>
    </ligand>
</feature>
<evidence type="ECO:0000313" key="10">
    <source>
        <dbReference type="EMBL" id="TWT72799.1"/>
    </source>
</evidence>
<comment type="catalytic activity">
    <reaction evidence="8">
        <text>L-glutamate + ATP = L-glutamyl 5-phosphate + ADP</text>
        <dbReference type="Rhea" id="RHEA:14877"/>
        <dbReference type="ChEBI" id="CHEBI:29985"/>
        <dbReference type="ChEBI" id="CHEBI:30616"/>
        <dbReference type="ChEBI" id="CHEBI:58274"/>
        <dbReference type="ChEBI" id="CHEBI:456216"/>
        <dbReference type="EC" id="2.7.2.11"/>
    </reaction>
</comment>
<evidence type="ECO:0000256" key="7">
    <source>
        <dbReference type="ARBA" id="ARBA00022840"/>
    </source>
</evidence>
<dbReference type="PIRSF" id="PIRSF000729">
    <property type="entry name" value="GK"/>
    <property type="match status" value="1"/>
</dbReference>
<dbReference type="GO" id="GO:0004349">
    <property type="term" value="F:glutamate 5-kinase activity"/>
    <property type="evidence" value="ECO:0007669"/>
    <property type="project" value="UniProtKB-UniRule"/>
</dbReference>
<dbReference type="InterPro" id="IPR015947">
    <property type="entry name" value="PUA-like_sf"/>
</dbReference>
<comment type="subcellular location">
    <subcellularLocation>
        <location evidence="8">Cytoplasm</location>
    </subcellularLocation>
</comment>
<feature type="binding site" evidence="8">
    <location>
        <begin position="223"/>
        <end position="229"/>
    </location>
    <ligand>
        <name>ATP</name>
        <dbReference type="ChEBI" id="CHEBI:30616"/>
    </ligand>
</feature>
<dbReference type="Pfam" id="PF00696">
    <property type="entry name" value="AA_kinase"/>
    <property type="match status" value="1"/>
</dbReference>
<gene>
    <name evidence="8 10" type="primary">proB</name>
    <name evidence="10" type="ORF">Pla123a_40980</name>
</gene>
<dbReference type="Gene3D" id="2.30.130.10">
    <property type="entry name" value="PUA domain"/>
    <property type="match status" value="1"/>
</dbReference>
<dbReference type="EC" id="2.7.2.11" evidence="8"/>
<comment type="function">
    <text evidence="8">Catalyzes the transfer of a phosphate group to glutamate to form L-glutamate 5-phosphate.</text>
</comment>
<sequence>MLNAVRQEIAAIADKIVVKVGTRTLTGPDGQLDMGQITSIADQIAGLRAEGRNVVLVSSGAVGAGIGRLGLTERPTDLSQLQAAAAVGQSCLIECYNHALEKHGLHAAQVLLTADDMHDRRRYLNARNTLRALFEYGAVPIVNENDTVRVEELRRSMGDNDRLAALVTNLIRAPLMVLLTDVEGLYDGHPKDEGSKVIPLVRELDEVLEHAGESSNEGLRLSTGGMASKLQAVQISTEAGENVVIANGRRPNVLRDILAGETIGTLFIAAGASVRDRKRWIGWSVHPEGKLRLDAGAEHAIAEEGGSLLAVGITGVEGNFDKGDVVSLVGPSGEEFARGQTNYGSDDVRQVMGEPTERFGEILGSWSYYDVVHRDNLTVLRA</sequence>